<dbReference type="Gene3D" id="3.30.1490.20">
    <property type="entry name" value="ATP-grasp fold, A domain"/>
    <property type="match status" value="1"/>
</dbReference>
<dbReference type="InterPro" id="IPR036291">
    <property type="entry name" value="NAD(P)-bd_dom_sf"/>
</dbReference>
<gene>
    <name evidence="4" type="ORF">DQ393_28135</name>
</gene>
<evidence type="ECO:0000313" key="5">
    <source>
        <dbReference type="Proteomes" id="UP000251205"/>
    </source>
</evidence>
<dbReference type="PROSITE" id="PS50975">
    <property type="entry name" value="ATP_GRASP"/>
    <property type="match status" value="1"/>
</dbReference>
<proteinExistence type="predicted"/>
<organism evidence="4 5">
    <name type="scientific">Rhizobium tropici</name>
    <dbReference type="NCBI Taxonomy" id="398"/>
    <lineage>
        <taxon>Bacteria</taxon>
        <taxon>Pseudomonadati</taxon>
        <taxon>Pseudomonadota</taxon>
        <taxon>Alphaproteobacteria</taxon>
        <taxon>Hyphomicrobiales</taxon>
        <taxon>Rhizobiaceae</taxon>
        <taxon>Rhizobium/Agrobacterium group</taxon>
        <taxon>Rhizobium</taxon>
    </lineage>
</organism>
<dbReference type="Proteomes" id="UP000251205">
    <property type="component" value="Unassembled WGS sequence"/>
</dbReference>
<evidence type="ECO:0000313" key="4">
    <source>
        <dbReference type="EMBL" id="RAX38465.1"/>
    </source>
</evidence>
<dbReference type="InterPro" id="IPR032875">
    <property type="entry name" value="Succ_CoA_lig_flav_dom"/>
</dbReference>
<feature type="domain" description="ATP-grasp" evidence="3">
    <location>
        <begin position="485"/>
        <end position="685"/>
    </location>
</feature>
<dbReference type="GO" id="GO:0046872">
    <property type="term" value="F:metal ion binding"/>
    <property type="evidence" value="ECO:0007669"/>
    <property type="project" value="InterPro"/>
</dbReference>
<dbReference type="SUPFAM" id="SSF51735">
    <property type="entry name" value="NAD(P)-binding Rossmann-fold domains"/>
    <property type="match status" value="1"/>
</dbReference>
<dbReference type="SUPFAM" id="SSF52210">
    <property type="entry name" value="Succinyl-CoA synthetase domains"/>
    <property type="match status" value="2"/>
</dbReference>
<dbReference type="GO" id="GO:0005524">
    <property type="term" value="F:ATP binding"/>
    <property type="evidence" value="ECO:0007669"/>
    <property type="project" value="UniProtKB-UniRule"/>
</dbReference>
<name>A0A329YBX0_RHITR</name>
<dbReference type="InterPro" id="IPR003781">
    <property type="entry name" value="CoA-bd"/>
</dbReference>
<accession>A0A329YBX0</accession>
<dbReference type="OrthoDB" id="9807426at2"/>
<keyword evidence="2" id="KW-0067">ATP-binding</keyword>
<evidence type="ECO:0000256" key="2">
    <source>
        <dbReference type="PROSITE-ProRule" id="PRU00409"/>
    </source>
</evidence>
<dbReference type="PANTHER" id="PTHR42793:SF4">
    <property type="entry name" value="BLL6376 PROTEIN"/>
    <property type="match status" value="1"/>
</dbReference>
<dbReference type="InterPro" id="IPR011761">
    <property type="entry name" value="ATP-grasp"/>
</dbReference>
<dbReference type="AlphaFoldDB" id="A0A329YBX0"/>
<reference evidence="4 5" key="1">
    <citation type="submission" date="2018-06" db="EMBL/GenBank/DDBJ databases">
        <title>Whole Genome Sequence of an efficient microsymbiont, Rhizobium tropici.</title>
        <authorList>
            <person name="Srinivasan R."/>
            <person name="Singh H.V."/>
            <person name="Srivastava R."/>
            <person name="Kumari B."/>
            <person name="Radhakrishna A."/>
        </authorList>
    </citation>
    <scope>NUCLEOTIDE SEQUENCE [LARGE SCALE GENOMIC DNA]</scope>
    <source>
        <strain evidence="4 5">IGFRI Rhizo-19</strain>
    </source>
</reference>
<dbReference type="SMART" id="SM00881">
    <property type="entry name" value="CoA_binding"/>
    <property type="match status" value="1"/>
</dbReference>
<dbReference type="InterPro" id="IPR016102">
    <property type="entry name" value="Succinyl-CoA_synth-like"/>
</dbReference>
<evidence type="ECO:0000256" key="1">
    <source>
        <dbReference type="ARBA" id="ARBA00022532"/>
    </source>
</evidence>
<evidence type="ECO:0000259" key="3">
    <source>
        <dbReference type="PROSITE" id="PS50975"/>
    </source>
</evidence>
<sequence length="685" mass="71882">MTQRSLDRLIRPRTIAVFGGREARRVIEQCDRMGFAGEIWPVHPTQEDVLGRRCYRSVAELPGAPDAAFVGVNRVLTVDIVSELSARGAGGAVCYASGFSEAVVELADGADLQRALVEAAGSMPIVGPNCYGMINGLDGALLWPDQHGIVRTERGVAILTQSSNIAINLSMQRRGLPISYLMTAGNQAQTGLSDLARAVLEDPRVTAVGLHIEGFGDIRALEALAMRARELKKPVVALKVGKSEQAQRATVSHTASLAGSDAVAGAVLDRLGIGRVETLPELVETLKLLHVAGPLESNAISSMSCSGGEASLMADAAVGRNVEFRALKPEQLPALRASLGPMVTLSNPLDYHTFVWGDLARQTEAFSAMFAGGYALNLLVLDFPREDRCDGADWMITVAAVAAAAKQSGARAGILATLPENMPEPIAEQLIEAGIVPFCGISETLVAADIASGIAKAWNGPLPLPLLNVSITEGEVETLSEAAAKAELAATGLAVPLGRTATTPGEAADCAEQLGFPVALKALGVEHKSDVGAVKLNLWDRNAVGDAADGMAGVAHGFLVERMIDRPIAELIVGAVRDPVVGLTLTVGAGGILVELLEDSVVLPLPVTKAEVLERISRLKVRKLIEGYRGNAGSSLEIVADAVLSAAEYVVKNAAKLEELDINPLMVLAESRGAIAADALIRRRR</sequence>
<comment type="caution">
    <text evidence="4">The sequence shown here is derived from an EMBL/GenBank/DDBJ whole genome shotgun (WGS) entry which is preliminary data.</text>
</comment>
<protein>
    <submittedName>
        <fullName evidence="4">CoA-binding protein</fullName>
    </submittedName>
</protein>
<dbReference type="RefSeq" id="WP_112344954.1">
    <property type="nucleotide sequence ID" value="NZ_QMKK01000054.1"/>
</dbReference>
<dbReference type="Pfam" id="PF13380">
    <property type="entry name" value="CoA_binding_2"/>
    <property type="match status" value="1"/>
</dbReference>
<dbReference type="Gene3D" id="3.40.50.261">
    <property type="entry name" value="Succinyl-CoA synthetase domains"/>
    <property type="match status" value="2"/>
</dbReference>
<dbReference type="InterPro" id="IPR013815">
    <property type="entry name" value="ATP_grasp_subdomain_1"/>
</dbReference>
<dbReference type="Pfam" id="PF13549">
    <property type="entry name" value="ATP-grasp_5"/>
    <property type="match status" value="1"/>
</dbReference>
<dbReference type="Gene3D" id="3.40.50.720">
    <property type="entry name" value="NAD(P)-binding Rossmann-like Domain"/>
    <property type="match status" value="1"/>
</dbReference>
<dbReference type="SUPFAM" id="SSF56059">
    <property type="entry name" value="Glutathione synthetase ATP-binding domain-like"/>
    <property type="match status" value="1"/>
</dbReference>
<dbReference type="FunFam" id="3.40.50.261:FF:000021">
    <property type="entry name" value="Acetyl-CoA synthetase, putative"/>
    <property type="match status" value="1"/>
</dbReference>
<dbReference type="GO" id="GO:0006099">
    <property type="term" value="P:tricarboxylic acid cycle"/>
    <property type="evidence" value="ECO:0007669"/>
    <property type="project" value="UniProtKB-KW"/>
</dbReference>
<dbReference type="EMBL" id="QMKK01000054">
    <property type="protein sequence ID" value="RAX38465.1"/>
    <property type="molecule type" value="Genomic_DNA"/>
</dbReference>
<keyword evidence="2" id="KW-0547">Nucleotide-binding</keyword>
<keyword evidence="1" id="KW-0816">Tricarboxylic acid cycle</keyword>
<dbReference type="Gene3D" id="3.30.470.20">
    <property type="entry name" value="ATP-grasp fold, B domain"/>
    <property type="match status" value="1"/>
</dbReference>
<dbReference type="Pfam" id="PF13607">
    <property type="entry name" value="Succ_CoA_lig"/>
    <property type="match status" value="1"/>
</dbReference>
<dbReference type="PANTHER" id="PTHR42793">
    <property type="entry name" value="COA BINDING DOMAIN CONTAINING PROTEIN"/>
    <property type="match status" value="1"/>
</dbReference>